<sequence length="211" mass="23982">MTVNRNEIASSDYSLKKLVRSTSLNYQKTKNLKTGNWYCFFLHTNKDFIKSIVLPQDTTNAHNFLKKASLIRLYLTEKEIAMFKEKSEIRETEESDSMILDNHNLENCDLKNCDQEVERNKILNIPHQSVVKIAVKINNKNILRHDKNNLEVSAVESSESSASFSSSTSSSHTITSSVETSTFSSTTVVDIDSQRGNENVVIEMKFNLVHA</sequence>
<protein>
    <submittedName>
        <fullName evidence="2">Uncharacterized protein</fullName>
    </submittedName>
</protein>
<keyword evidence="3" id="KW-1185">Reference proteome</keyword>
<evidence type="ECO:0000313" key="3">
    <source>
        <dbReference type="Proteomes" id="UP000094236"/>
    </source>
</evidence>
<gene>
    <name evidence="2" type="ORF">PACTADRAFT_32902</name>
</gene>
<organism evidence="2 3">
    <name type="scientific">Pachysolen tannophilus NRRL Y-2460</name>
    <dbReference type="NCBI Taxonomy" id="669874"/>
    <lineage>
        <taxon>Eukaryota</taxon>
        <taxon>Fungi</taxon>
        <taxon>Dikarya</taxon>
        <taxon>Ascomycota</taxon>
        <taxon>Saccharomycotina</taxon>
        <taxon>Pichiomycetes</taxon>
        <taxon>Pachysolenaceae</taxon>
        <taxon>Pachysolen</taxon>
    </lineage>
</organism>
<proteinExistence type="predicted"/>
<evidence type="ECO:0000256" key="1">
    <source>
        <dbReference type="SAM" id="MobiDB-lite"/>
    </source>
</evidence>
<name>A0A1E4U0C4_PACTA</name>
<dbReference type="EMBL" id="KV454012">
    <property type="protein sequence ID" value="ODV97437.1"/>
    <property type="molecule type" value="Genomic_DNA"/>
</dbReference>
<feature type="region of interest" description="Disordered" evidence="1">
    <location>
        <begin position="157"/>
        <end position="179"/>
    </location>
</feature>
<dbReference type="Proteomes" id="UP000094236">
    <property type="component" value="Unassembled WGS sequence"/>
</dbReference>
<accession>A0A1E4U0C4</accession>
<reference evidence="3" key="1">
    <citation type="submission" date="2016-05" db="EMBL/GenBank/DDBJ databases">
        <title>Comparative genomics of biotechnologically important yeasts.</title>
        <authorList>
            <consortium name="DOE Joint Genome Institute"/>
            <person name="Riley R."/>
            <person name="Haridas S."/>
            <person name="Wolfe K.H."/>
            <person name="Lopes M.R."/>
            <person name="Hittinger C.T."/>
            <person name="Goker M."/>
            <person name="Salamov A."/>
            <person name="Wisecaver J."/>
            <person name="Long T.M."/>
            <person name="Aerts A.L."/>
            <person name="Barry K."/>
            <person name="Choi C."/>
            <person name="Clum A."/>
            <person name="Coughlan A.Y."/>
            <person name="Deshpande S."/>
            <person name="Douglass A.P."/>
            <person name="Hanson S.J."/>
            <person name="Klenk H.-P."/>
            <person name="Labutti K."/>
            <person name="Lapidus A."/>
            <person name="Lindquist E."/>
            <person name="Lipzen A."/>
            <person name="Meier-Kolthoff J.P."/>
            <person name="Ohm R.A."/>
            <person name="Otillar R.P."/>
            <person name="Pangilinan J."/>
            <person name="Peng Y."/>
            <person name="Rokas A."/>
            <person name="Rosa C.A."/>
            <person name="Scheuner C."/>
            <person name="Sibirny A.A."/>
            <person name="Slot J.C."/>
            <person name="Stielow J.B."/>
            <person name="Sun H."/>
            <person name="Kurtzman C.P."/>
            <person name="Blackwell M."/>
            <person name="Grigoriev I.V."/>
            <person name="Jeffries T.W."/>
        </authorList>
    </citation>
    <scope>NUCLEOTIDE SEQUENCE [LARGE SCALE GENOMIC DNA]</scope>
    <source>
        <strain evidence="3">NRRL Y-2460</strain>
    </source>
</reference>
<dbReference type="AlphaFoldDB" id="A0A1E4U0C4"/>
<evidence type="ECO:0000313" key="2">
    <source>
        <dbReference type="EMBL" id="ODV97437.1"/>
    </source>
</evidence>